<keyword evidence="3" id="KW-0540">Nuclease</keyword>
<dbReference type="Gene3D" id="3.10.20.370">
    <property type="match status" value="1"/>
</dbReference>
<dbReference type="Gene3D" id="3.10.10.10">
    <property type="entry name" value="HIV Type 1 Reverse Transcriptase, subunit A, domain 1"/>
    <property type="match status" value="2"/>
</dbReference>
<dbReference type="InterPro" id="IPR001878">
    <property type="entry name" value="Znf_CCHC"/>
</dbReference>
<dbReference type="InterPro" id="IPR036397">
    <property type="entry name" value="RNaseH_sf"/>
</dbReference>
<feature type="compositionally biased region" description="Basic and acidic residues" evidence="9">
    <location>
        <begin position="2047"/>
        <end position="2056"/>
    </location>
</feature>
<dbReference type="InterPro" id="IPR043502">
    <property type="entry name" value="DNA/RNA_pol_sf"/>
</dbReference>
<dbReference type="SUPFAM" id="SSF56672">
    <property type="entry name" value="DNA/RNA polymerases"/>
    <property type="match status" value="2"/>
</dbReference>
<keyword evidence="1" id="KW-0808">Transferase</keyword>
<dbReference type="InterPro" id="IPR001584">
    <property type="entry name" value="Integrase_cat-core"/>
</dbReference>
<feature type="coiled-coil region" evidence="8">
    <location>
        <begin position="1911"/>
        <end position="1945"/>
    </location>
</feature>
<dbReference type="SUPFAM" id="SSF53098">
    <property type="entry name" value="Ribonuclease H-like"/>
    <property type="match status" value="1"/>
</dbReference>
<name>A0A6L2MQA2_TANCI</name>
<keyword evidence="7" id="KW-0862">Zinc</keyword>
<dbReference type="InterPro" id="IPR021109">
    <property type="entry name" value="Peptidase_aspartic_dom_sf"/>
</dbReference>
<dbReference type="GO" id="GO:0003676">
    <property type="term" value="F:nucleic acid binding"/>
    <property type="evidence" value="ECO:0007669"/>
    <property type="project" value="InterPro"/>
</dbReference>
<dbReference type="CDD" id="cd09274">
    <property type="entry name" value="RNase_HI_RT_Ty3"/>
    <property type="match status" value="1"/>
</dbReference>
<evidence type="ECO:0000259" key="10">
    <source>
        <dbReference type="PROSITE" id="PS50158"/>
    </source>
</evidence>
<dbReference type="Gene3D" id="2.40.70.10">
    <property type="entry name" value="Acid Proteases"/>
    <property type="match status" value="1"/>
</dbReference>
<evidence type="ECO:0000256" key="1">
    <source>
        <dbReference type="ARBA" id="ARBA00022679"/>
    </source>
</evidence>
<dbReference type="CDD" id="cd00303">
    <property type="entry name" value="retropepsin_like"/>
    <property type="match status" value="1"/>
</dbReference>
<reference evidence="12" key="1">
    <citation type="journal article" date="2019" name="Sci. Rep.">
        <title>Draft genome of Tanacetum cinerariifolium, the natural source of mosquito coil.</title>
        <authorList>
            <person name="Yamashiro T."/>
            <person name="Shiraishi A."/>
            <person name="Satake H."/>
            <person name="Nakayama K."/>
        </authorList>
    </citation>
    <scope>NUCLEOTIDE SEQUENCE</scope>
</reference>
<dbReference type="SUPFAM" id="SSF57756">
    <property type="entry name" value="Retrovirus zinc finger-like domains"/>
    <property type="match status" value="1"/>
</dbReference>
<dbReference type="PANTHER" id="PTHR37984">
    <property type="entry name" value="PROTEIN CBG26694"/>
    <property type="match status" value="1"/>
</dbReference>
<dbReference type="Gene3D" id="4.10.60.10">
    <property type="entry name" value="Zinc finger, CCHC-type"/>
    <property type="match status" value="1"/>
</dbReference>
<feature type="domain" description="CCHC-type" evidence="10">
    <location>
        <begin position="1820"/>
        <end position="1834"/>
    </location>
</feature>
<dbReference type="Pfam" id="PF00098">
    <property type="entry name" value="zf-CCHC"/>
    <property type="match status" value="1"/>
</dbReference>
<dbReference type="InterPro" id="IPR041373">
    <property type="entry name" value="RT_RNaseH"/>
</dbReference>
<keyword evidence="6 12" id="KW-0695">RNA-directed DNA polymerase</keyword>
<feature type="domain" description="Integrase catalytic" evidence="11">
    <location>
        <begin position="1225"/>
        <end position="1397"/>
    </location>
</feature>
<dbReference type="Pfam" id="PF14223">
    <property type="entry name" value="Retrotran_gag_2"/>
    <property type="match status" value="1"/>
</dbReference>
<evidence type="ECO:0000256" key="8">
    <source>
        <dbReference type="SAM" id="Coils"/>
    </source>
</evidence>
<dbReference type="Pfam" id="PF17917">
    <property type="entry name" value="RT_RNaseH"/>
    <property type="match status" value="1"/>
</dbReference>
<keyword evidence="8" id="KW-0175">Coiled coil</keyword>
<keyword evidence="5" id="KW-0378">Hydrolase</keyword>
<dbReference type="PANTHER" id="PTHR37984:SF5">
    <property type="entry name" value="PROTEIN NYNRIN-LIKE"/>
    <property type="match status" value="1"/>
</dbReference>
<evidence type="ECO:0000256" key="6">
    <source>
        <dbReference type="ARBA" id="ARBA00022918"/>
    </source>
</evidence>
<sequence length="2064" mass="233895">MDDEPMWAADHVVAPTPGSAITIPETANKFSIKALFNRLLEEIRAFSQHENESLTDSWICMKEMLRNCHGHNLSRGNIIKIFYHDLSEITQEVLNAAAGGIFLYKTPNQAYQLLEDKVLLKLDWDKNQKTKPSFKKTVAFADEGSSNFDTDKIMARMDAMTLKMDAQYKELQSNAKKEKPDDFSMYREEEAKFMQTFHVIDEILEEDFNALLDEGSKSLHSIEGTLLKEEIFAEFDEFMAMTADKNSDSESDTEEPPFEKITINTDYKIKPTIKEPHMDLKLKPLPNNLEYVFLEEPSFHSVIISSQLSKEKKNKLVSVLKKHKQAFAWKTTDIPGICPSFCKHKIQLLDDKKPVVQKQRRLNPNKQKVVKREIVKLLDTGIIYPIADSPWVSPIHRVPKKGGITVITNENDELVPTRTVTGWRVCIDYRKLNEATAKDHFPLPFMDEMLERLAGNKYFCFLDGFSRSFSKLSRDQTFNPTSSTNTTPKRRISRSSKQKVENFNFEENLLPEVLMADNRTMAQLLQAPTDGYEDAIVIPKLAATNFELKHAWDHFNDLLRACPHHGFFELHQFDTFYNALNVNDQDSLNSATGGNFLDKIPSNCLKIIERKSKVHQARAKAVVAKVNSSSSTPAISSDVAKLKDMVRALLLDKKNQYSAPAPSPTPALIKTVEPNCVTCGGTHPVRDTPCTATFQPPVFQSESETPVSEPVVAPVSAPMPNLKPSIPYPSRHDNERRRDQANEQIDIFYEIFKDMSFEISFTDALLLMPKFASTLKALIRNKEKLSEMARTSMNEHCSAVILNKLPRKLGDPGTFLIPCEFPGMNECLALADLGASINLMPLFVWEGLSLPKLTLTCITLELVDRSVSKPIGIAKDVSVKVGVFHFPADFMVVDFEPDPRVPLILESPTPSNDPIVSTTSPTLTSFGDSDFLLFEEADAFLGLKDDADSLEFDPSYYDPEGDILLLEAILNTKTIKSSIDEPPKVKLKDLPPHLEYAFLEGDNKLPVITAKELGDVEKSALIKVLKSHKRAITWKQSDIQGIEKLLDAGLIYPISDSPWVSLVHCVPKKGGFTVVENEENELIPTRLVIGWREKTKFTAHTGRWPIVACLSVCAMHRARFKGVRWLSFMTWLRRRWKSLWMTSRSLGTLLKLPLSLRQNTAKTLKKKLMEASILIAPNWDLPFELMCDASDFAIGAVLGQRHEKHFWPIHYASKTLTDAESNYTTTEKEMLAVVYAFENFRSYIIMNKCIVHTDHSALKYLFAKKDAKARLLRWVLLLQEFDFDVIDTKGAENLAADHLFGASRAIISDHGTHFCNNQFAKVTRKYGVTHHLSIAYHQQTSGQVEVSNRGLKRILERTIGQKRASWSDKLDDALWAFHTAYKTPIGCTPYKFVYGKACHLPIELEHKAYWALKQTNFDLSVAGDHRKIQLNELNELRLRVPILVSMRCQKPGHLAARLGCAETKVATWDDLAFKLMPFGWNIDSLNPQVVAAAKLPILCPNEFDLWKMRIEQYFLMTDYSLWEVILNGASPLQTRIVNGVVQIIAPTTAEQRLAKKIELKARGTLLMSLPNKHQLKFNIYKDAKSLIEAIGKRFGGNKETKKVQKTLLKQQYENFSGTSSESLDQIHDRLQKLISQLKILGETISQEYINLKFLRSLPSEWKNHTLIWRNNADLKGQSFDDLFNNSKIYEAEVKGSSTSSQNTQNIAFVSSNKTDSTNESVNDVPSVFVAISTATVSTLPNVDSLNDDVICSFFASQSNSPQLDNEDLKQIDPDDLEEMDLKWQMTMLTMRARRFLKRSGRNLGANGTDTIGFDMSKVECYNCHRRGHFARECRLPRDNRNKDTPRRTIQVEVSTSNALVSQCSLSSLGSDNKVAPCSKACSKAYATLQTHYDNLTVEFRKSQFDVLSYKTDIEDNALAELRKKFEKAKKERNDLKLTLEKFQSSSKNLSKLLKSQVSVKTGLEFNSQVFNSQVFDCEEFHSHESDNNVPKNPENDKYKTGERYHVVPPLYTGTIMLHKPDLFFNDDPNASESVANVFNVESSINKPNKDMSKTLKPDASIFED</sequence>
<evidence type="ECO:0000256" key="3">
    <source>
        <dbReference type="ARBA" id="ARBA00022722"/>
    </source>
</evidence>
<comment type="caution">
    <text evidence="12">The sequence shown here is derived from an EMBL/GenBank/DDBJ whole genome shotgun (WGS) entry which is preliminary data.</text>
</comment>
<evidence type="ECO:0000313" key="12">
    <source>
        <dbReference type="EMBL" id="GEU76133.1"/>
    </source>
</evidence>
<feature type="region of interest" description="Disordered" evidence="9">
    <location>
        <begin position="2043"/>
        <end position="2064"/>
    </location>
</feature>
<keyword evidence="7" id="KW-0479">Metal-binding</keyword>
<dbReference type="SMART" id="SM00343">
    <property type="entry name" value="ZnF_C2HC"/>
    <property type="match status" value="1"/>
</dbReference>
<keyword evidence="4" id="KW-0255">Endonuclease</keyword>
<dbReference type="InterPro" id="IPR012337">
    <property type="entry name" value="RNaseH-like_sf"/>
</dbReference>
<dbReference type="GO" id="GO:0008270">
    <property type="term" value="F:zinc ion binding"/>
    <property type="evidence" value="ECO:0007669"/>
    <property type="project" value="UniProtKB-KW"/>
</dbReference>
<organism evidence="12">
    <name type="scientific">Tanacetum cinerariifolium</name>
    <name type="common">Dalmatian daisy</name>
    <name type="synonym">Chrysanthemum cinerariifolium</name>
    <dbReference type="NCBI Taxonomy" id="118510"/>
    <lineage>
        <taxon>Eukaryota</taxon>
        <taxon>Viridiplantae</taxon>
        <taxon>Streptophyta</taxon>
        <taxon>Embryophyta</taxon>
        <taxon>Tracheophyta</taxon>
        <taxon>Spermatophyta</taxon>
        <taxon>Magnoliopsida</taxon>
        <taxon>eudicotyledons</taxon>
        <taxon>Gunneridae</taxon>
        <taxon>Pentapetalae</taxon>
        <taxon>asterids</taxon>
        <taxon>campanulids</taxon>
        <taxon>Asterales</taxon>
        <taxon>Asteraceae</taxon>
        <taxon>Asteroideae</taxon>
        <taxon>Anthemideae</taxon>
        <taxon>Anthemidinae</taxon>
        <taxon>Tanacetum</taxon>
    </lineage>
</organism>
<accession>A0A6L2MQA2</accession>
<dbReference type="EMBL" id="BKCJ010007218">
    <property type="protein sequence ID" value="GEU76133.1"/>
    <property type="molecule type" value="Genomic_DNA"/>
</dbReference>
<evidence type="ECO:0000259" key="11">
    <source>
        <dbReference type="PROSITE" id="PS50994"/>
    </source>
</evidence>
<feature type="region of interest" description="Disordered" evidence="9">
    <location>
        <begin position="473"/>
        <end position="496"/>
    </location>
</feature>
<keyword evidence="2" id="KW-0548">Nucleotidyltransferase</keyword>
<dbReference type="PROSITE" id="PS50158">
    <property type="entry name" value="ZF_CCHC"/>
    <property type="match status" value="1"/>
</dbReference>
<protein>
    <submittedName>
        <fullName evidence="12">Reverse transcriptase domain-containing protein</fullName>
    </submittedName>
</protein>
<dbReference type="GO" id="GO:0004519">
    <property type="term" value="F:endonuclease activity"/>
    <property type="evidence" value="ECO:0007669"/>
    <property type="project" value="UniProtKB-KW"/>
</dbReference>
<evidence type="ECO:0000256" key="4">
    <source>
        <dbReference type="ARBA" id="ARBA00022759"/>
    </source>
</evidence>
<evidence type="ECO:0000256" key="9">
    <source>
        <dbReference type="SAM" id="MobiDB-lite"/>
    </source>
</evidence>
<proteinExistence type="predicted"/>
<keyword evidence="7" id="KW-0863">Zinc-finger</keyword>
<evidence type="ECO:0000256" key="2">
    <source>
        <dbReference type="ARBA" id="ARBA00022695"/>
    </source>
</evidence>
<dbReference type="Gene3D" id="3.30.420.10">
    <property type="entry name" value="Ribonuclease H-like superfamily/Ribonuclease H"/>
    <property type="match status" value="1"/>
</dbReference>
<dbReference type="GO" id="GO:0015074">
    <property type="term" value="P:DNA integration"/>
    <property type="evidence" value="ECO:0007669"/>
    <property type="project" value="InterPro"/>
</dbReference>
<dbReference type="PROSITE" id="PS50994">
    <property type="entry name" value="INTEGRASE"/>
    <property type="match status" value="1"/>
</dbReference>
<dbReference type="InterPro" id="IPR050951">
    <property type="entry name" value="Retrovirus_Pol_polyprotein"/>
</dbReference>
<gene>
    <name evidence="12" type="ORF">Tci_048111</name>
</gene>
<dbReference type="InterPro" id="IPR036875">
    <property type="entry name" value="Znf_CCHC_sf"/>
</dbReference>
<feature type="region of interest" description="Disordered" evidence="9">
    <location>
        <begin position="713"/>
        <end position="737"/>
    </location>
</feature>
<dbReference type="GO" id="GO:0003964">
    <property type="term" value="F:RNA-directed DNA polymerase activity"/>
    <property type="evidence" value="ECO:0007669"/>
    <property type="project" value="UniProtKB-KW"/>
</dbReference>
<dbReference type="FunFam" id="3.10.20.370:FF:000001">
    <property type="entry name" value="Retrovirus-related Pol polyprotein from transposon 17.6-like protein"/>
    <property type="match status" value="1"/>
</dbReference>
<dbReference type="GO" id="GO:0016787">
    <property type="term" value="F:hydrolase activity"/>
    <property type="evidence" value="ECO:0007669"/>
    <property type="project" value="UniProtKB-KW"/>
</dbReference>
<evidence type="ECO:0000256" key="5">
    <source>
        <dbReference type="ARBA" id="ARBA00022801"/>
    </source>
</evidence>
<evidence type="ECO:0000256" key="7">
    <source>
        <dbReference type="PROSITE-ProRule" id="PRU00047"/>
    </source>
</evidence>